<evidence type="ECO:0008006" key="6">
    <source>
        <dbReference type="Google" id="ProtNLM"/>
    </source>
</evidence>
<name>A0ABQ9HUA1_9NEOP</name>
<dbReference type="SUPFAM" id="SSF55920">
    <property type="entry name" value="Creatinase/aminopeptidase"/>
    <property type="match status" value="1"/>
</dbReference>
<keyword evidence="2" id="KW-0645">Protease</keyword>
<dbReference type="InterPro" id="IPR036005">
    <property type="entry name" value="Creatinase/aminopeptidase-like"/>
</dbReference>
<dbReference type="Gene3D" id="3.90.230.10">
    <property type="entry name" value="Creatinase/methionine aminopeptidase superfamily"/>
    <property type="match status" value="1"/>
</dbReference>
<evidence type="ECO:0000256" key="2">
    <source>
        <dbReference type="ARBA" id="ARBA00022670"/>
    </source>
</evidence>
<dbReference type="SUPFAM" id="SSF46785">
    <property type="entry name" value="Winged helix' DNA-binding domain"/>
    <property type="match status" value="1"/>
</dbReference>
<proteinExistence type="predicted"/>
<dbReference type="InterPro" id="IPR036388">
    <property type="entry name" value="WH-like_DNA-bd_sf"/>
</dbReference>
<keyword evidence="1" id="KW-0031">Aminopeptidase</keyword>
<comment type="caution">
    <text evidence="4">The sequence shown here is derived from an EMBL/GenBank/DDBJ whole genome shotgun (WGS) entry which is preliminary data.</text>
</comment>
<dbReference type="Proteomes" id="UP001159363">
    <property type="component" value="Chromosome 3"/>
</dbReference>
<gene>
    <name evidence="4" type="ORF">PR048_007455</name>
</gene>
<dbReference type="InterPro" id="IPR050247">
    <property type="entry name" value="Met_Aminopeptidase_Type2"/>
</dbReference>
<organism evidence="4 5">
    <name type="scientific">Dryococelus australis</name>
    <dbReference type="NCBI Taxonomy" id="614101"/>
    <lineage>
        <taxon>Eukaryota</taxon>
        <taxon>Metazoa</taxon>
        <taxon>Ecdysozoa</taxon>
        <taxon>Arthropoda</taxon>
        <taxon>Hexapoda</taxon>
        <taxon>Insecta</taxon>
        <taxon>Pterygota</taxon>
        <taxon>Neoptera</taxon>
        <taxon>Polyneoptera</taxon>
        <taxon>Phasmatodea</taxon>
        <taxon>Verophasmatodea</taxon>
        <taxon>Anareolatae</taxon>
        <taxon>Phasmatidae</taxon>
        <taxon>Eurycanthinae</taxon>
        <taxon>Dryococelus</taxon>
    </lineage>
</organism>
<dbReference type="PANTHER" id="PTHR45777:SF2">
    <property type="entry name" value="METHIONINE AMINOPEPTIDASE 2"/>
    <property type="match status" value="1"/>
</dbReference>
<keyword evidence="3" id="KW-0378">Hydrolase</keyword>
<evidence type="ECO:0000313" key="5">
    <source>
        <dbReference type="Proteomes" id="UP001159363"/>
    </source>
</evidence>
<dbReference type="InterPro" id="IPR036390">
    <property type="entry name" value="WH_DNA-bd_sf"/>
</dbReference>
<sequence>MAGLPDAAAIPLLPHHLFRHNASDRTLNECVIMAAGIDVQLCDIGAAIQEVMESYEVELDGKTYQVKSIRNLNGHSISPYRIHAGKTVPIVKGGEATVMEENEFYAIETFGSTGRGQVHDDMEVSHYMKNYDTGYVPLRLQSSKLLLSVINKNFATLAFCRRWLDRAGCTKYQMALKDLCDKGIVNPYPPLCDIKGCYTAQFEHTILLRPTCKEVVSRGDDY</sequence>
<protein>
    <recommendedName>
        <fullName evidence="6">Methionyl aminopeptidase</fullName>
    </recommendedName>
</protein>
<evidence type="ECO:0000256" key="3">
    <source>
        <dbReference type="ARBA" id="ARBA00022801"/>
    </source>
</evidence>
<reference evidence="4 5" key="1">
    <citation type="submission" date="2023-02" db="EMBL/GenBank/DDBJ databases">
        <title>LHISI_Scaffold_Assembly.</title>
        <authorList>
            <person name="Stuart O.P."/>
            <person name="Cleave R."/>
            <person name="Magrath M.J.L."/>
            <person name="Mikheyev A.S."/>
        </authorList>
    </citation>
    <scope>NUCLEOTIDE SEQUENCE [LARGE SCALE GENOMIC DNA]</scope>
    <source>
        <strain evidence="4">Daus_M_001</strain>
        <tissue evidence="4">Leg muscle</tissue>
    </source>
</reference>
<keyword evidence="5" id="KW-1185">Reference proteome</keyword>
<dbReference type="EMBL" id="JARBHB010000003">
    <property type="protein sequence ID" value="KAJ8887970.1"/>
    <property type="molecule type" value="Genomic_DNA"/>
</dbReference>
<dbReference type="Gene3D" id="1.10.10.10">
    <property type="entry name" value="Winged helix-like DNA-binding domain superfamily/Winged helix DNA-binding domain"/>
    <property type="match status" value="1"/>
</dbReference>
<accession>A0ABQ9HUA1</accession>
<dbReference type="PANTHER" id="PTHR45777">
    <property type="entry name" value="METHIONINE AMINOPEPTIDASE 2"/>
    <property type="match status" value="1"/>
</dbReference>
<evidence type="ECO:0000313" key="4">
    <source>
        <dbReference type="EMBL" id="KAJ8887970.1"/>
    </source>
</evidence>
<evidence type="ECO:0000256" key="1">
    <source>
        <dbReference type="ARBA" id="ARBA00022438"/>
    </source>
</evidence>